<protein>
    <submittedName>
        <fullName evidence="2">Uncharacterized protein</fullName>
    </submittedName>
</protein>
<dbReference type="EMBL" id="CP002347">
    <property type="protein sequence ID" value="ADR18340.1"/>
    <property type="molecule type" value="Genomic_DNA"/>
</dbReference>
<reference key="1">
    <citation type="submission" date="2010-11" db="EMBL/GenBank/DDBJ databases">
        <title>The complete genome of chromosome of Calditerrivibrio nitroreducens DSM 19672.</title>
        <authorList>
            <consortium name="US DOE Joint Genome Institute (JGI-PGF)"/>
            <person name="Lucas S."/>
            <person name="Copeland A."/>
            <person name="Lapidus A."/>
            <person name="Bruce D."/>
            <person name="Goodwin L."/>
            <person name="Pitluck S."/>
            <person name="Kyrpides N."/>
            <person name="Mavromatis K."/>
            <person name="Ivanova N."/>
            <person name="Mikhailova N."/>
            <person name="Zeytun A."/>
            <person name="Brettin T."/>
            <person name="Detter J.C."/>
            <person name="Tapia R."/>
            <person name="Han C."/>
            <person name="Land M."/>
            <person name="Hauser L."/>
            <person name="Markowitz V."/>
            <person name="Cheng J.-F."/>
            <person name="Hugenholtz P."/>
            <person name="Woyke T."/>
            <person name="Wu D."/>
            <person name="Spring S."/>
            <person name="Schroeder M."/>
            <person name="Brambilla E."/>
            <person name="Klenk H.-P."/>
            <person name="Eisen J.A."/>
        </authorList>
    </citation>
    <scope>NUCLEOTIDE SEQUENCE [LARGE SCALE GENOMIC DNA]</scope>
    <source>
        <strain>DSM 19672</strain>
    </source>
</reference>
<sequence length="81" mass="9354" precursor="true">MKKFSKYFGGIYMPYWYGAFVVVIALMLLSYINVASVDKFVLKTFDANGNLLKEETITKKDLERIDTPLPISKAFHPIKKF</sequence>
<dbReference type="HOGENOM" id="CLU_2567394_0_0_0"/>
<dbReference type="KEGG" id="cni:Calni_0427"/>
<evidence type="ECO:0000313" key="2">
    <source>
        <dbReference type="EMBL" id="ADR18340.1"/>
    </source>
</evidence>
<keyword evidence="1" id="KW-0812">Transmembrane</keyword>
<keyword evidence="1" id="KW-1133">Transmembrane helix</keyword>
<dbReference type="OrthoDB" id="9806615at2"/>
<gene>
    <name evidence="2" type="ordered locus">Calni_0427</name>
</gene>
<name>E4TET4_CALNY</name>
<reference evidence="2 3" key="2">
    <citation type="journal article" date="2011" name="Stand. Genomic Sci.">
        <title>Complete genome sequence of Calditerrivibrio nitroreducens type strain (Yu37-1).</title>
        <authorList>
            <person name="Pitluck S."/>
            <person name="Sikorski J."/>
            <person name="Zeytun A."/>
            <person name="Lapidus A."/>
            <person name="Nolan M."/>
            <person name="Lucas S."/>
            <person name="Hammon N."/>
            <person name="Deshpande S."/>
            <person name="Cheng J.F."/>
            <person name="Tapia R."/>
            <person name="Han C."/>
            <person name="Goodwin L."/>
            <person name="Liolios K."/>
            <person name="Pagani I."/>
            <person name="Ivanova N."/>
            <person name="Mavromatis K."/>
            <person name="Pati A."/>
            <person name="Chen A."/>
            <person name="Palaniappan K."/>
            <person name="Hauser L."/>
            <person name="Chang Y.J."/>
            <person name="Jeffries C.D."/>
            <person name="Detter J.C."/>
            <person name="Brambilla E."/>
            <person name="Djao O.D."/>
            <person name="Rohde M."/>
            <person name="Spring S."/>
            <person name="Goker M."/>
            <person name="Woyke T."/>
            <person name="Bristow J."/>
            <person name="Eisen J.A."/>
            <person name="Markowitz V."/>
            <person name="Hugenholtz P."/>
            <person name="Kyrpides N.C."/>
            <person name="Klenk H.P."/>
            <person name="Land M."/>
        </authorList>
    </citation>
    <scope>NUCLEOTIDE SEQUENCE [LARGE SCALE GENOMIC DNA]</scope>
    <source>
        <strain evidence="3">DSM 19672 / NBRC 101217 / Yu37-1</strain>
    </source>
</reference>
<accession>E4TET4</accession>
<evidence type="ECO:0000256" key="1">
    <source>
        <dbReference type="SAM" id="Phobius"/>
    </source>
</evidence>
<organism evidence="2 3">
    <name type="scientific">Calditerrivibrio nitroreducens (strain DSM 19672 / NBRC 101217 / Yu37-1)</name>
    <dbReference type="NCBI Taxonomy" id="768670"/>
    <lineage>
        <taxon>Bacteria</taxon>
        <taxon>Pseudomonadati</taxon>
        <taxon>Deferribacterota</taxon>
        <taxon>Deferribacteres</taxon>
        <taxon>Deferribacterales</taxon>
        <taxon>Calditerrivibrionaceae</taxon>
    </lineage>
</organism>
<dbReference type="Proteomes" id="UP000007039">
    <property type="component" value="Chromosome"/>
</dbReference>
<evidence type="ECO:0000313" key="3">
    <source>
        <dbReference type="Proteomes" id="UP000007039"/>
    </source>
</evidence>
<keyword evidence="1" id="KW-0472">Membrane</keyword>
<proteinExistence type="predicted"/>
<dbReference type="AlphaFoldDB" id="E4TET4"/>
<feature type="transmembrane region" description="Helical" evidence="1">
    <location>
        <begin position="15"/>
        <end position="34"/>
    </location>
</feature>
<dbReference type="RefSeq" id="WP_013450556.1">
    <property type="nucleotide sequence ID" value="NC_014758.1"/>
</dbReference>
<dbReference type="eggNOG" id="ENOG50311RF">
    <property type="taxonomic scope" value="Bacteria"/>
</dbReference>
<keyword evidence="3" id="KW-1185">Reference proteome</keyword>